<dbReference type="Proteomes" id="UP001193501">
    <property type="component" value="Unassembled WGS sequence"/>
</dbReference>
<accession>A0AAE4YDU1</accession>
<organism evidence="3 4">
    <name type="scientific">Stagnihabitans tardus</name>
    <dbReference type="NCBI Taxonomy" id="2699202"/>
    <lineage>
        <taxon>Bacteria</taxon>
        <taxon>Pseudomonadati</taxon>
        <taxon>Pseudomonadota</taxon>
        <taxon>Alphaproteobacteria</taxon>
        <taxon>Rhodobacterales</taxon>
        <taxon>Paracoccaceae</taxon>
        <taxon>Stagnihabitans</taxon>
    </lineage>
</organism>
<sequence length="119" mass="13488">MFERIKAMMERWNDLKEVDRLSEHELDDLGMTREQLRAFIQMPSDVGERVRHMGAVFGLSAEELQENHAQWIEILSTCGQCRHRGECAHLLAKRGAEPEEAGFCLNAETFAAEAARSAA</sequence>
<feature type="domain" description="DUF6455" evidence="2">
    <location>
        <begin position="50"/>
        <end position="112"/>
    </location>
</feature>
<keyword evidence="4" id="KW-1185">Reference proteome</keyword>
<feature type="domain" description="YjiS-like" evidence="1">
    <location>
        <begin position="2"/>
        <end position="37"/>
    </location>
</feature>
<dbReference type="EMBL" id="JAABNR010000027">
    <property type="protein sequence ID" value="NBZ89621.1"/>
    <property type="molecule type" value="Genomic_DNA"/>
</dbReference>
<dbReference type="AlphaFoldDB" id="A0AAE4YDU1"/>
<dbReference type="RefSeq" id="WP_168776420.1">
    <property type="nucleotide sequence ID" value="NZ_JAABNR010000027.1"/>
</dbReference>
<dbReference type="InterPro" id="IPR009506">
    <property type="entry name" value="YjiS-like"/>
</dbReference>
<dbReference type="Pfam" id="PF06568">
    <property type="entry name" value="YjiS-like"/>
    <property type="match status" value="1"/>
</dbReference>
<dbReference type="InterPro" id="IPR045601">
    <property type="entry name" value="DUF6455"/>
</dbReference>
<evidence type="ECO:0000259" key="1">
    <source>
        <dbReference type="Pfam" id="PF06568"/>
    </source>
</evidence>
<protein>
    <submittedName>
        <fullName evidence="3">DUF1127 domain-containing protein</fullName>
    </submittedName>
</protein>
<evidence type="ECO:0000313" key="3">
    <source>
        <dbReference type="EMBL" id="NBZ89621.1"/>
    </source>
</evidence>
<proteinExistence type="predicted"/>
<name>A0AAE4YDU1_9RHOB</name>
<gene>
    <name evidence="3" type="ORF">GV832_18690</name>
</gene>
<comment type="caution">
    <text evidence="3">The sequence shown here is derived from an EMBL/GenBank/DDBJ whole genome shotgun (WGS) entry which is preliminary data.</text>
</comment>
<dbReference type="Pfam" id="PF20056">
    <property type="entry name" value="DUF6455"/>
    <property type="match status" value="1"/>
</dbReference>
<evidence type="ECO:0000313" key="4">
    <source>
        <dbReference type="Proteomes" id="UP001193501"/>
    </source>
</evidence>
<evidence type="ECO:0000259" key="2">
    <source>
        <dbReference type="Pfam" id="PF20056"/>
    </source>
</evidence>
<reference evidence="3" key="1">
    <citation type="submission" date="2020-01" db="EMBL/GenBank/DDBJ databases">
        <authorList>
            <person name="Chen W.-M."/>
        </authorList>
    </citation>
    <scope>NUCLEOTIDE SEQUENCE</scope>
    <source>
        <strain evidence="3">CYK-10</strain>
    </source>
</reference>